<dbReference type="EMBL" id="CP048620">
    <property type="protein sequence ID" value="QPJ66499.1"/>
    <property type="molecule type" value="Genomic_DNA"/>
</dbReference>
<protein>
    <submittedName>
        <fullName evidence="1">YkgJ family cysteine cluster protein</fullName>
    </submittedName>
</protein>
<dbReference type="AlphaFoldDB" id="A0A7T0G4L9"/>
<gene>
    <name evidence="1" type="ORF">G3M78_14265</name>
</gene>
<dbReference type="Proteomes" id="UP000594464">
    <property type="component" value="Chromosome"/>
</dbReference>
<dbReference type="InterPro" id="IPR005358">
    <property type="entry name" value="Puta_zinc/iron-chelating_dom"/>
</dbReference>
<proteinExistence type="predicted"/>
<name>A0A7T0G4L9_9BACT</name>
<dbReference type="PANTHER" id="PTHR35866">
    <property type="entry name" value="PUTATIVE-RELATED"/>
    <property type="match status" value="1"/>
</dbReference>
<organism evidence="1 2">
    <name type="scientific">Candidatus Nitrohelix vancouverensis</name>
    <dbReference type="NCBI Taxonomy" id="2705534"/>
    <lineage>
        <taxon>Bacteria</taxon>
        <taxon>Pseudomonadati</taxon>
        <taxon>Nitrospinota/Tectimicrobiota group</taxon>
        <taxon>Nitrospinota</taxon>
        <taxon>Nitrospinia</taxon>
        <taxon>Nitrospinales</taxon>
        <taxon>Nitrospinaceae</taxon>
        <taxon>Candidatus Nitrohelix</taxon>
    </lineage>
</organism>
<evidence type="ECO:0000313" key="2">
    <source>
        <dbReference type="Proteomes" id="UP000594464"/>
    </source>
</evidence>
<reference evidence="2" key="1">
    <citation type="submission" date="2020-02" db="EMBL/GenBank/DDBJ databases">
        <title>Genomic and physiological characterization of two novel Nitrospinaceae genera.</title>
        <authorList>
            <person name="Mueller A.J."/>
            <person name="Jung M.-Y."/>
            <person name="Strachan C.R."/>
            <person name="Herbold C.W."/>
            <person name="Kirkegaard R.H."/>
            <person name="Daims H."/>
        </authorList>
    </citation>
    <scope>NUCLEOTIDE SEQUENCE [LARGE SCALE GENOMIC DNA]</scope>
</reference>
<sequence length="133" mass="15190">MALWWEKEVVKFECKTDCFQCCSKPGVVYFDKEDIENASKFLSIKAHAFKDQYLKCENDVWLLEVETDRPCAFLSSSGCAIHPAKPKQCRTFPFWPENMTTRARWSSTAEECPGIGLGPQISPRSIASQLMDQ</sequence>
<dbReference type="KEGG" id="nva:G3M78_14265"/>
<dbReference type="PANTHER" id="PTHR35866:SF1">
    <property type="entry name" value="YKGJ FAMILY CYSTEINE CLUSTER PROTEIN"/>
    <property type="match status" value="1"/>
</dbReference>
<evidence type="ECO:0000313" key="1">
    <source>
        <dbReference type="EMBL" id="QPJ66499.1"/>
    </source>
</evidence>
<dbReference type="Pfam" id="PF03692">
    <property type="entry name" value="CxxCxxCC"/>
    <property type="match status" value="1"/>
</dbReference>
<accession>A0A7T0G4L9</accession>